<proteinExistence type="inferred from homology"/>
<evidence type="ECO:0000259" key="17">
    <source>
        <dbReference type="PROSITE" id="PS51066"/>
    </source>
</evidence>
<keyword evidence="9" id="KW-0862">Zinc</keyword>
<dbReference type="InterPro" id="IPR010979">
    <property type="entry name" value="Ribosomal_uS13-like_H2TH"/>
</dbReference>
<dbReference type="CDD" id="cd08966">
    <property type="entry name" value="EcFpg-like_N"/>
    <property type="match status" value="1"/>
</dbReference>
<comment type="similarity">
    <text evidence="3">Belongs to the FPG family.</text>
</comment>
<keyword evidence="13" id="KW-0511">Multifunctional enzyme</keyword>
<sequence>MPELPEVRTVANELNKILPGLRIVSGENFMPKLIWRNKESDFFDKVLDQKIISVQNYGKYLIFNLENFKMISHLRMEGKWSVSSKDKYVYNEKHLRIEFELSNNQWLRYYDSRKFGTLEVWDNKSYLKESGISKLGPEPLNNNPSFEYLKKAAIKKNVKVKPFLLDQKVVCGIGNIYVNEILFAAKVAPDRITKTLDDKEIKNIIKFSNLILTKAIELKGSSIHSYKSGENVEGQFQNELKVHLRENKPCFECKKPIIKTQIGGRGTYFCVECQK</sequence>
<dbReference type="FunFam" id="1.10.8.50:FF:000003">
    <property type="entry name" value="Formamidopyrimidine-DNA glycosylase"/>
    <property type="match status" value="1"/>
</dbReference>
<dbReference type="InterPro" id="IPR015886">
    <property type="entry name" value="H2TH_FPG"/>
</dbReference>
<evidence type="ECO:0000256" key="10">
    <source>
        <dbReference type="ARBA" id="ARBA00023125"/>
    </source>
</evidence>
<keyword evidence="5" id="KW-0479">Metal-binding</keyword>
<dbReference type="SUPFAM" id="SSF46946">
    <property type="entry name" value="S13-like H2TH domain"/>
    <property type="match status" value="1"/>
</dbReference>
<dbReference type="PANTHER" id="PTHR22993:SF9">
    <property type="entry name" value="FORMAMIDOPYRIMIDINE-DNA GLYCOSYLASE"/>
    <property type="match status" value="1"/>
</dbReference>
<dbReference type="PANTHER" id="PTHR22993">
    <property type="entry name" value="FORMAMIDOPYRIMIDINE-DNA GLYCOSYLASE"/>
    <property type="match status" value="1"/>
</dbReference>
<gene>
    <name evidence="19" type="primary">mutM</name>
    <name evidence="19" type="ORF">EELLY_v1c03850</name>
</gene>
<dbReference type="SUPFAM" id="SSF57716">
    <property type="entry name" value="Glucocorticoid receptor-like (DNA-binding domain)"/>
    <property type="match status" value="1"/>
</dbReference>
<keyword evidence="20" id="KW-1185">Reference proteome</keyword>
<evidence type="ECO:0000256" key="14">
    <source>
        <dbReference type="ARBA" id="ARBA00023295"/>
    </source>
</evidence>
<evidence type="ECO:0000313" key="19">
    <source>
        <dbReference type="EMBL" id="PPE04705.1"/>
    </source>
</evidence>
<dbReference type="InterPro" id="IPR035937">
    <property type="entry name" value="FPG_N"/>
</dbReference>
<dbReference type="Gene3D" id="3.20.190.10">
    <property type="entry name" value="MutM-like, N-terminal"/>
    <property type="match status" value="1"/>
</dbReference>
<dbReference type="PROSITE" id="PS01242">
    <property type="entry name" value="ZF_FPG_1"/>
    <property type="match status" value="1"/>
</dbReference>
<dbReference type="Pfam" id="PF01149">
    <property type="entry name" value="Fapy_DNA_glyco"/>
    <property type="match status" value="1"/>
</dbReference>
<keyword evidence="10" id="KW-0238">DNA-binding</keyword>
<evidence type="ECO:0000256" key="15">
    <source>
        <dbReference type="ARBA" id="ARBA00044632"/>
    </source>
</evidence>
<dbReference type="AlphaFoldDB" id="A0A8E2QZG3"/>
<evidence type="ECO:0000256" key="5">
    <source>
        <dbReference type="ARBA" id="ARBA00022723"/>
    </source>
</evidence>
<evidence type="ECO:0000256" key="3">
    <source>
        <dbReference type="ARBA" id="ARBA00009409"/>
    </source>
</evidence>
<evidence type="ECO:0000313" key="20">
    <source>
        <dbReference type="Proteomes" id="UP000239010"/>
    </source>
</evidence>
<comment type="catalytic activity">
    <reaction evidence="1">
        <text>Hydrolysis of DNA containing ring-opened 7-methylguanine residues, releasing 2,6-diamino-4-hydroxy-5-(N-methyl)formamidopyrimidine.</text>
        <dbReference type="EC" id="3.2.2.23"/>
    </reaction>
</comment>
<dbReference type="InterPro" id="IPR012319">
    <property type="entry name" value="FPG_cat"/>
</dbReference>
<keyword evidence="11" id="KW-0234">DNA repair</keyword>
<comment type="subunit">
    <text evidence="4">Monomer.</text>
</comment>
<feature type="domain" description="FPG-type" evidence="17">
    <location>
        <begin position="241"/>
        <end position="275"/>
    </location>
</feature>
<protein>
    <submittedName>
        <fullName evidence="19">Formamidopyrimidine-DNA glycosylase</fullName>
    </submittedName>
</protein>
<dbReference type="GO" id="GO:0003684">
    <property type="term" value="F:damaged DNA binding"/>
    <property type="evidence" value="ECO:0007669"/>
    <property type="project" value="InterPro"/>
</dbReference>
<dbReference type="GO" id="GO:0006284">
    <property type="term" value="P:base-excision repair"/>
    <property type="evidence" value="ECO:0007669"/>
    <property type="project" value="InterPro"/>
</dbReference>
<comment type="caution">
    <text evidence="19">The sequence shown here is derived from an EMBL/GenBank/DDBJ whole genome shotgun (WGS) entry which is preliminary data.</text>
</comment>
<evidence type="ECO:0000256" key="9">
    <source>
        <dbReference type="ARBA" id="ARBA00022833"/>
    </source>
</evidence>
<comment type="cofactor">
    <cofactor evidence="2">
        <name>Zn(2+)</name>
        <dbReference type="ChEBI" id="CHEBI:29105"/>
    </cofactor>
</comment>
<dbReference type="PROSITE" id="PS51066">
    <property type="entry name" value="ZF_FPG_2"/>
    <property type="match status" value="1"/>
</dbReference>
<dbReference type="NCBIfam" id="NF002211">
    <property type="entry name" value="PRK01103.1"/>
    <property type="match status" value="1"/>
</dbReference>
<dbReference type="NCBIfam" id="TIGR00577">
    <property type="entry name" value="fpg"/>
    <property type="match status" value="1"/>
</dbReference>
<keyword evidence="8" id="KW-0378">Hydrolase</keyword>
<comment type="catalytic activity">
    <reaction evidence="15">
        <text>2'-deoxyribonucleotide-(2'-deoxyribose 5'-phosphate)-2'-deoxyribonucleotide-DNA = a 3'-end 2'-deoxyribonucleotide-(2,3-dehydro-2,3-deoxyribose 5'-phosphate)-DNA + a 5'-end 5'-phospho-2'-deoxyribonucleoside-DNA + H(+)</text>
        <dbReference type="Rhea" id="RHEA:66592"/>
        <dbReference type="Rhea" id="RHEA-COMP:13180"/>
        <dbReference type="Rhea" id="RHEA-COMP:16897"/>
        <dbReference type="Rhea" id="RHEA-COMP:17067"/>
        <dbReference type="ChEBI" id="CHEBI:15378"/>
        <dbReference type="ChEBI" id="CHEBI:136412"/>
        <dbReference type="ChEBI" id="CHEBI:157695"/>
        <dbReference type="ChEBI" id="CHEBI:167181"/>
        <dbReference type="EC" id="4.2.99.18"/>
    </reaction>
</comment>
<dbReference type="EMBL" id="PHND01000001">
    <property type="protein sequence ID" value="PPE04705.1"/>
    <property type="molecule type" value="Genomic_DNA"/>
</dbReference>
<evidence type="ECO:0000256" key="13">
    <source>
        <dbReference type="ARBA" id="ARBA00023268"/>
    </source>
</evidence>
<keyword evidence="14" id="KW-0326">Glycosidase</keyword>
<evidence type="ECO:0000256" key="16">
    <source>
        <dbReference type="PROSITE-ProRule" id="PRU00391"/>
    </source>
</evidence>
<dbReference type="InterPro" id="IPR000214">
    <property type="entry name" value="Znf_DNA_glyclase/AP_lyase"/>
</dbReference>
<dbReference type="Proteomes" id="UP000239010">
    <property type="component" value="Unassembled WGS sequence"/>
</dbReference>
<dbReference type="GO" id="GO:0140078">
    <property type="term" value="F:class I DNA-(apurinic or apyrimidinic site) endonuclease activity"/>
    <property type="evidence" value="ECO:0007669"/>
    <property type="project" value="UniProtKB-EC"/>
</dbReference>
<evidence type="ECO:0000259" key="18">
    <source>
        <dbReference type="PROSITE" id="PS51068"/>
    </source>
</evidence>
<dbReference type="SMART" id="SM01232">
    <property type="entry name" value="H2TH"/>
    <property type="match status" value="1"/>
</dbReference>
<keyword evidence="7 16" id="KW-0863">Zinc-finger</keyword>
<reference evidence="19 20" key="1">
    <citation type="submission" date="2017-11" db="EMBL/GenBank/DDBJ databases">
        <title>Genome sequence of Entomoplasma ellychniae ELCN-1 (ATCC 43707).</title>
        <authorList>
            <person name="Lo W.-S."/>
            <person name="Gasparich G.E."/>
            <person name="Kuo C.-H."/>
        </authorList>
    </citation>
    <scope>NUCLEOTIDE SEQUENCE [LARGE SCALE GENOMIC DNA]</scope>
    <source>
        <strain evidence="19 20">ELCN-1</strain>
    </source>
</reference>
<dbReference type="SMART" id="SM00898">
    <property type="entry name" value="Fapy_DNA_glyco"/>
    <property type="match status" value="1"/>
</dbReference>
<evidence type="ECO:0000256" key="8">
    <source>
        <dbReference type="ARBA" id="ARBA00022801"/>
    </source>
</evidence>
<evidence type="ECO:0000256" key="6">
    <source>
        <dbReference type="ARBA" id="ARBA00022763"/>
    </source>
</evidence>
<feature type="domain" description="Formamidopyrimidine-DNA glycosylase catalytic" evidence="18">
    <location>
        <begin position="2"/>
        <end position="116"/>
    </location>
</feature>
<accession>A0A8E2QZG3</accession>
<keyword evidence="12" id="KW-0456">Lyase</keyword>
<dbReference type="InterPro" id="IPR020629">
    <property type="entry name" value="FPG_Glyclase"/>
</dbReference>
<dbReference type="Gene3D" id="1.10.8.50">
    <property type="match status" value="1"/>
</dbReference>
<evidence type="ECO:0000256" key="2">
    <source>
        <dbReference type="ARBA" id="ARBA00001947"/>
    </source>
</evidence>
<name>A0A8E2QZG3_9MOLU</name>
<evidence type="ECO:0000256" key="1">
    <source>
        <dbReference type="ARBA" id="ARBA00001668"/>
    </source>
</evidence>
<evidence type="ECO:0000256" key="4">
    <source>
        <dbReference type="ARBA" id="ARBA00011245"/>
    </source>
</evidence>
<dbReference type="GO" id="GO:0003690">
    <property type="term" value="F:double-stranded DNA binding"/>
    <property type="evidence" value="ECO:0007669"/>
    <property type="project" value="UniProtKB-ARBA"/>
</dbReference>
<dbReference type="InterPro" id="IPR015887">
    <property type="entry name" value="DNA_glyclase_Znf_dom_DNA_BS"/>
</dbReference>
<dbReference type="SUPFAM" id="SSF81624">
    <property type="entry name" value="N-terminal domain of MutM-like DNA repair proteins"/>
    <property type="match status" value="1"/>
</dbReference>
<dbReference type="GO" id="GO:0034039">
    <property type="term" value="F:8-oxo-7,8-dihydroguanine DNA N-glycosylase activity"/>
    <property type="evidence" value="ECO:0007669"/>
    <property type="project" value="TreeGrafter"/>
</dbReference>
<keyword evidence="6" id="KW-0227">DNA damage</keyword>
<organism evidence="19 20">
    <name type="scientific">Entomoplasma ellychniae</name>
    <dbReference type="NCBI Taxonomy" id="2114"/>
    <lineage>
        <taxon>Bacteria</taxon>
        <taxon>Bacillati</taxon>
        <taxon>Mycoplasmatota</taxon>
        <taxon>Mollicutes</taxon>
        <taxon>Entomoplasmatales</taxon>
        <taxon>Entomoplasmataceae</taxon>
        <taxon>Entomoplasma</taxon>
    </lineage>
</organism>
<dbReference type="Pfam" id="PF06831">
    <property type="entry name" value="H2TH"/>
    <property type="match status" value="1"/>
</dbReference>
<evidence type="ECO:0000256" key="12">
    <source>
        <dbReference type="ARBA" id="ARBA00023239"/>
    </source>
</evidence>
<evidence type="ECO:0000256" key="7">
    <source>
        <dbReference type="ARBA" id="ARBA00022771"/>
    </source>
</evidence>
<dbReference type="PROSITE" id="PS51068">
    <property type="entry name" value="FPG_CAT"/>
    <property type="match status" value="1"/>
</dbReference>
<evidence type="ECO:0000256" key="11">
    <source>
        <dbReference type="ARBA" id="ARBA00023204"/>
    </source>
</evidence>
<dbReference type="GO" id="GO:0008270">
    <property type="term" value="F:zinc ion binding"/>
    <property type="evidence" value="ECO:0007669"/>
    <property type="project" value="UniProtKB-KW"/>
</dbReference>